<dbReference type="InterPro" id="IPR011990">
    <property type="entry name" value="TPR-like_helical_dom_sf"/>
</dbReference>
<accession>A0A2Z6AZU2</accession>
<name>A0A2Z6AZU2_9BACT</name>
<reference evidence="2 3" key="1">
    <citation type="journal article" date="2018" name="Sci. Adv.">
        <title>Multi-heme cytochromes provide a pathway for survival in energy-limited environments.</title>
        <authorList>
            <person name="Deng X."/>
            <person name="Dohmae N."/>
            <person name="Nealson K.H."/>
            <person name="Hashimoto K."/>
            <person name="Okamoto A."/>
        </authorList>
    </citation>
    <scope>NUCLEOTIDE SEQUENCE [LARGE SCALE GENOMIC DNA]</scope>
    <source>
        <strain evidence="2 3">IS5</strain>
    </source>
</reference>
<dbReference type="Proteomes" id="UP000269883">
    <property type="component" value="Chromosome"/>
</dbReference>
<dbReference type="Gene3D" id="1.25.40.10">
    <property type="entry name" value="Tetratricopeptide repeat domain"/>
    <property type="match status" value="1"/>
</dbReference>
<organism evidence="2 3">
    <name type="scientific">Desulfovibrio ferrophilus</name>
    <dbReference type="NCBI Taxonomy" id="241368"/>
    <lineage>
        <taxon>Bacteria</taxon>
        <taxon>Pseudomonadati</taxon>
        <taxon>Thermodesulfobacteriota</taxon>
        <taxon>Desulfovibrionia</taxon>
        <taxon>Desulfovibrionales</taxon>
        <taxon>Desulfovibrionaceae</taxon>
        <taxon>Desulfovibrio</taxon>
    </lineage>
</organism>
<proteinExistence type="predicted"/>
<dbReference type="AlphaFoldDB" id="A0A2Z6AZU2"/>
<feature type="transmembrane region" description="Helical" evidence="1">
    <location>
        <begin position="34"/>
        <end position="56"/>
    </location>
</feature>
<dbReference type="EMBL" id="AP017378">
    <property type="protein sequence ID" value="BBD08705.1"/>
    <property type="molecule type" value="Genomic_DNA"/>
</dbReference>
<evidence type="ECO:0000313" key="3">
    <source>
        <dbReference type="Proteomes" id="UP000269883"/>
    </source>
</evidence>
<dbReference type="Pfam" id="PF14559">
    <property type="entry name" value="TPR_19"/>
    <property type="match status" value="1"/>
</dbReference>
<keyword evidence="1" id="KW-0812">Transmembrane</keyword>
<dbReference type="SUPFAM" id="SSF48452">
    <property type="entry name" value="TPR-like"/>
    <property type="match status" value="1"/>
</dbReference>
<sequence length="271" mass="30535">MSVIYRSLQQLKKEEAGKAPRSTPQAVAPRTSKLIARAAVFLLILTVLVGSGVFFIQQEVQKIPIPVAPDMPLAKSQTMQGRQQAVDLIMEGKVGEAESETVEQAQLAPKPRPAPIVRQRLYRDVQKQDRKIDLSKPTKALETHFAQKARKNENVLALERKLVQASKSGDLTQSKQLLSSMSVEIGKKESASKYKWEGYLALQEKRYADAENFFRRAVAIRTTDYVSNINLVYALLGQGKRQDAVRIYRQLIDRYPMNERVQKLGKSLGEL</sequence>
<evidence type="ECO:0000256" key="1">
    <source>
        <dbReference type="SAM" id="Phobius"/>
    </source>
</evidence>
<gene>
    <name evidence="2" type="ORF">DFE_1979</name>
</gene>
<evidence type="ECO:0000313" key="2">
    <source>
        <dbReference type="EMBL" id="BBD08705.1"/>
    </source>
</evidence>
<keyword evidence="1" id="KW-0472">Membrane</keyword>
<dbReference type="KEGG" id="dfl:DFE_1979"/>
<keyword evidence="1" id="KW-1133">Transmembrane helix</keyword>
<protein>
    <submittedName>
        <fullName evidence="2">TPR repeat protein</fullName>
    </submittedName>
</protein>
<keyword evidence="3" id="KW-1185">Reference proteome</keyword>